<gene>
    <name evidence="2" type="ORF">HINF_LOCUS22180</name>
    <name evidence="1" type="ORF">HINF_LOCUS46296</name>
</gene>
<evidence type="ECO:0000313" key="3">
    <source>
        <dbReference type="Proteomes" id="UP001642409"/>
    </source>
</evidence>
<keyword evidence="3" id="KW-1185">Reference proteome</keyword>
<evidence type="ECO:0000313" key="2">
    <source>
        <dbReference type="EMBL" id="CAL6010625.1"/>
    </source>
</evidence>
<evidence type="ECO:0000313" key="1">
    <source>
        <dbReference type="EMBL" id="CAI9958651.1"/>
    </source>
</evidence>
<organism evidence="1">
    <name type="scientific">Hexamita inflata</name>
    <dbReference type="NCBI Taxonomy" id="28002"/>
    <lineage>
        <taxon>Eukaryota</taxon>
        <taxon>Metamonada</taxon>
        <taxon>Diplomonadida</taxon>
        <taxon>Hexamitidae</taxon>
        <taxon>Hexamitinae</taxon>
        <taxon>Hexamita</taxon>
    </lineage>
</organism>
<reference evidence="1" key="1">
    <citation type="submission" date="2023-06" db="EMBL/GenBank/DDBJ databases">
        <authorList>
            <person name="Kurt Z."/>
        </authorList>
    </citation>
    <scope>NUCLEOTIDE SEQUENCE</scope>
</reference>
<dbReference type="Proteomes" id="UP001642409">
    <property type="component" value="Unassembled WGS sequence"/>
</dbReference>
<reference evidence="2 3" key="2">
    <citation type="submission" date="2024-07" db="EMBL/GenBank/DDBJ databases">
        <authorList>
            <person name="Akdeniz Z."/>
        </authorList>
    </citation>
    <scope>NUCLEOTIDE SEQUENCE [LARGE SCALE GENOMIC DNA]</scope>
</reference>
<sequence length="207" mass="24215">MQPTHESQQCDEQCCDNQDIKLSPVLTQENKVQQINNEEKSDQQDFEMKEDLTIQNPIEQVQENADDDLDLDYIRHQISIMPKVDVEHINFAQLNEEDIITQKDTELVQKSMQTTEKLSLKQSAQIQTDFERLTPINMETLFQNTSRKQNKNQLVQKLSRFTEPQKQKVNFQNGNANLKMKQEKDLIFNVKCKGSINMQDLTPVFIL</sequence>
<dbReference type="EMBL" id="CATOUU010000906">
    <property type="protein sequence ID" value="CAI9958651.1"/>
    <property type="molecule type" value="Genomic_DNA"/>
</dbReference>
<dbReference type="AlphaFoldDB" id="A0AA86QG34"/>
<protein>
    <submittedName>
        <fullName evidence="2">Hypothetical_protein</fullName>
    </submittedName>
</protein>
<name>A0AA86QG34_9EUKA</name>
<comment type="caution">
    <text evidence="1">The sequence shown here is derived from an EMBL/GenBank/DDBJ whole genome shotgun (WGS) entry which is preliminary data.</text>
</comment>
<dbReference type="EMBL" id="CAXDID020000061">
    <property type="protein sequence ID" value="CAL6010625.1"/>
    <property type="molecule type" value="Genomic_DNA"/>
</dbReference>
<proteinExistence type="predicted"/>
<accession>A0AA86QG34</accession>